<dbReference type="InterPro" id="IPR036291">
    <property type="entry name" value="NAD(P)-bd_dom_sf"/>
</dbReference>
<dbReference type="InterPro" id="IPR001509">
    <property type="entry name" value="Epimerase_deHydtase"/>
</dbReference>
<evidence type="ECO:0000256" key="1">
    <source>
        <dbReference type="ARBA" id="ARBA00023002"/>
    </source>
</evidence>
<dbReference type="GO" id="GO:0016616">
    <property type="term" value="F:oxidoreductase activity, acting on the CH-OH group of donors, NAD or NADP as acceptor"/>
    <property type="evidence" value="ECO:0007669"/>
    <property type="project" value="TreeGrafter"/>
</dbReference>
<evidence type="ECO:0000313" key="4">
    <source>
        <dbReference type="EMBL" id="KAB8251560.1"/>
    </source>
</evidence>
<dbReference type="InterPro" id="IPR050425">
    <property type="entry name" value="NAD(P)_dehydrat-like"/>
</dbReference>
<dbReference type="VEuPathDB" id="FungiDB:AFLA_003307"/>
<dbReference type="AlphaFoldDB" id="A0A5N6HE78"/>
<dbReference type="CDD" id="cd05227">
    <property type="entry name" value="AR_SDR_e"/>
    <property type="match status" value="1"/>
</dbReference>
<sequence>MSCSRSYKHAMAPLVLITGATGLIGFRVLLEALRNGYNVRFTARSCEKAEKVTSNPVMQALSPGDRLSPIIMPDTTVDSAFDDALEDVTYVIHVGSPVPVPGFDPVTQVWEPTIKGVSNLLASARKVPSIKRIIITSSIVGNMPPIPDPFTTVTASSRVHLPGPPPTSFSNLFEAYTLAKITEANDTDVFVEKNKPHFSVAHIMPGYVFGRNELALTADEVLHNNSSNMYLMTCITGKEVTFPLHGGYVHIDDLADVHLKVLRLEPGPGTPRNFGACTNIDYSAIFDYIEKAFPKAVADGTFRRGNLHTLPISYDSSETEKVLGIKFRPFEYAVVDAARQYLEKLGKELA</sequence>
<evidence type="ECO:0000259" key="3">
    <source>
        <dbReference type="Pfam" id="PF01370"/>
    </source>
</evidence>
<dbReference type="Gene3D" id="3.40.50.720">
    <property type="entry name" value="NAD(P)-binding Rossmann-like Domain"/>
    <property type="match status" value="1"/>
</dbReference>
<keyword evidence="1" id="KW-0560">Oxidoreductase</keyword>
<dbReference type="PANTHER" id="PTHR10366">
    <property type="entry name" value="NAD DEPENDENT EPIMERASE/DEHYDRATASE"/>
    <property type="match status" value="1"/>
</dbReference>
<evidence type="ECO:0000256" key="2">
    <source>
        <dbReference type="ARBA" id="ARBA00023445"/>
    </source>
</evidence>
<gene>
    <name evidence="4" type="ORF">BDV35DRAFT_339131</name>
</gene>
<proteinExistence type="inferred from homology"/>
<protein>
    <recommendedName>
        <fullName evidence="3">NAD-dependent epimerase/dehydratase domain-containing protein</fullName>
    </recommendedName>
</protein>
<dbReference type="EMBL" id="ML734559">
    <property type="protein sequence ID" value="KAB8251560.1"/>
    <property type="molecule type" value="Genomic_DNA"/>
</dbReference>
<accession>A0A5N6HE78</accession>
<dbReference type="SUPFAM" id="SSF51735">
    <property type="entry name" value="NAD(P)-binding Rossmann-fold domains"/>
    <property type="match status" value="1"/>
</dbReference>
<dbReference type="PANTHER" id="PTHR10366:SF564">
    <property type="entry name" value="STEROL-4-ALPHA-CARBOXYLATE 3-DEHYDROGENASE, DECARBOXYLATING"/>
    <property type="match status" value="1"/>
</dbReference>
<comment type="similarity">
    <text evidence="2">Belongs to the NAD(P)-dependent epimerase/dehydratase family. Dihydroflavonol-4-reductase subfamily.</text>
</comment>
<feature type="domain" description="NAD-dependent epimerase/dehydratase" evidence="3">
    <location>
        <begin position="15"/>
        <end position="264"/>
    </location>
</feature>
<dbReference type="VEuPathDB" id="FungiDB:F9C07_2135790"/>
<reference evidence="4" key="1">
    <citation type="submission" date="2019-04" db="EMBL/GenBank/DDBJ databases">
        <title>Friends and foes A comparative genomics study of 23 Aspergillus species from section Flavi.</title>
        <authorList>
            <consortium name="DOE Joint Genome Institute"/>
            <person name="Kjaerbolling I."/>
            <person name="Vesth T."/>
            <person name="Frisvad J.C."/>
            <person name="Nybo J.L."/>
            <person name="Theobald S."/>
            <person name="Kildgaard S."/>
            <person name="Isbrandt T."/>
            <person name="Kuo A."/>
            <person name="Sato A."/>
            <person name="Lyhne E.K."/>
            <person name="Kogle M.E."/>
            <person name="Wiebenga A."/>
            <person name="Kun R.S."/>
            <person name="Lubbers R.J."/>
            <person name="Makela M.R."/>
            <person name="Barry K."/>
            <person name="Chovatia M."/>
            <person name="Clum A."/>
            <person name="Daum C."/>
            <person name="Haridas S."/>
            <person name="He G."/>
            <person name="LaButti K."/>
            <person name="Lipzen A."/>
            <person name="Mondo S."/>
            <person name="Riley R."/>
            <person name="Salamov A."/>
            <person name="Simmons B.A."/>
            <person name="Magnuson J.K."/>
            <person name="Henrissat B."/>
            <person name="Mortensen U.H."/>
            <person name="Larsen T.O."/>
            <person name="Devries R.P."/>
            <person name="Grigoriev I.V."/>
            <person name="Machida M."/>
            <person name="Baker S.E."/>
            <person name="Andersen M.R."/>
        </authorList>
    </citation>
    <scope>NUCLEOTIDE SEQUENCE [LARGE SCALE GENOMIC DNA]</scope>
    <source>
        <strain evidence="4">CBS 121.62</strain>
    </source>
</reference>
<name>A0A5N6HE78_ASPFL</name>
<dbReference type="Proteomes" id="UP000325434">
    <property type="component" value="Unassembled WGS sequence"/>
</dbReference>
<dbReference type="Pfam" id="PF01370">
    <property type="entry name" value="Epimerase"/>
    <property type="match status" value="1"/>
</dbReference>
<organism evidence="4">
    <name type="scientific">Aspergillus flavus</name>
    <dbReference type="NCBI Taxonomy" id="5059"/>
    <lineage>
        <taxon>Eukaryota</taxon>
        <taxon>Fungi</taxon>
        <taxon>Dikarya</taxon>
        <taxon>Ascomycota</taxon>
        <taxon>Pezizomycotina</taxon>
        <taxon>Eurotiomycetes</taxon>
        <taxon>Eurotiomycetidae</taxon>
        <taxon>Eurotiales</taxon>
        <taxon>Aspergillaceae</taxon>
        <taxon>Aspergillus</taxon>
        <taxon>Aspergillus subgen. Circumdati</taxon>
    </lineage>
</organism>